<evidence type="ECO:0000256" key="1">
    <source>
        <dbReference type="SAM" id="Phobius"/>
    </source>
</evidence>
<name>A0ABP7TY45_9BURK</name>
<accession>A0ABP7TY45</accession>
<comment type="caution">
    <text evidence="2">The sequence shown here is derived from an EMBL/GenBank/DDBJ whole genome shotgun (WGS) entry which is preliminary data.</text>
</comment>
<proteinExistence type="predicted"/>
<keyword evidence="1" id="KW-1133">Transmembrane helix</keyword>
<dbReference type="Pfam" id="PF11146">
    <property type="entry name" value="DUF2905"/>
    <property type="match status" value="1"/>
</dbReference>
<keyword evidence="1" id="KW-0472">Membrane</keyword>
<feature type="transmembrane region" description="Helical" evidence="1">
    <location>
        <begin position="39"/>
        <end position="61"/>
    </location>
</feature>
<reference evidence="3" key="1">
    <citation type="journal article" date="2019" name="Int. J. Syst. Evol. Microbiol.">
        <title>The Global Catalogue of Microorganisms (GCM) 10K type strain sequencing project: providing services to taxonomists for standard genome sequencing and annotation.</title>
        <authorList>
            <consortium name="The Broad Institute Genomics Platform"/>
            <consortium name="The Broad Institute Genome Sequencing Center for Infectious Disease"/>
            <person name="Wu L."/>
            <person name="Ma J."/>
        </authorList>
    </citation>
    <scope>NUCLEOTIDE SEQUENCE [LARGE SCALE GENOMIC DNA]</scope>
    <source>
        <strain evidence="3">JCM 16673</strain>
    </source>
</reference>
<dbReference type="InterPro" id="IPR021320">
    <property type="entry name" value="DUF2905"/>
</dbReference>
<dbReference type="RefSeq" id="WP_344765300.1">
    <property type="nucleotide sequence ID" value="NZ_BAAAZE010000014.1"/>
</dbReference>
<evidence type="ECO:0000313" key="2">
    <source>
        <dbReference type="EMBL" id="GAA4032772.1"/>
    </source>
</evidence>
<evidence type="ECO:0000313" key="3">
    <source>
        <dbReference type="Proteomes" id="UP001501353"/>
    </source>
</evidence>
<dbReference type="EMBL" id="BAAAZE010000014">
    <property type="protein sequence ID" value="GAA4032772.1"/>
    <property type="molecule type" value="Genomic_DNA"/>
</dbReference>
<gene>
    <name evidence="2" type="ORF">GCM10022212_34750</name>
</gene>
<feature type="transmembrane region" description="Helical" evidence="1">
    <location>
        <begin position="6"/>
        <end position="27"/>
    </location>
</feature>
<sequence length="65" mass="7173">MIRWVAVIFVGLIIFPVLLPWLSKLGIGRIPGDVRFTLFGFPFCLPFGSTLVVSALVILTAELLK</sequence>
<dbReference type="Proteomes" id="UP001501353">
    <property type="component" value="Unassembled WGS sequence"/>
</dbReference>
<keyword evidence="3" id="KW-1185">Reference proteome</keyword>
<organism evidence="2 3">
    <name type="scientific">Actimicrobium antarcticum</name>
    <dbReference type="NCBI Taxonomy" id="1051899"/>
    <lineage>
        <taxon>Bacteria</taxon>
        <taxon>Pseudomonadati</taxon>
        <taxon>Pseudomonadota</taxon>
        <taxon>Betaproteobacteria</taxon>
        <taxon>Burkholderiales</taxon>
        <taxon>Oxalobacteraceae</taxon>
        <taxon>Actimicrobium</taxon>
    </lineage>
</organism>
<keyword evidence="1" id="KW-0812">Transmembrane</keyword>
<protein>
    <submittedName>
        <fullName evidence="2">DUF2905 domain-containing protein</fullName>
    </submittedName>
</protein>